<name>B1F959_9BURK</name>
<dbReference type="EMBL" id="ABLC01000006">
    <property type="protein sequence ID" value="EDT05831.1"/>
    <property type="molecule type" value="Genomic_DNA"/>
</dbReference>
<feature type="chain" id="PRO_5002763140" evidence="5">
    <location>
        <begin position="28"/>
        <end position="350"/>
    </location>
</feature>
<feature type="domain" description="Fimbrial-type adhesion" evidence="6">
    <location>
        <begin position="201"/>
        <end position="349"/>
    </location>
</feature>
<dbReference type="PANTHER" id="PTHR33420:SF14">
    <property type="entry name" value="TYPE 1 FIMBRIN D-MANNOSE SPECIFIC ADHESIN"/>
    <property type="match status" value="1"/>
</dbReference>
<dbReference type="InterPro" id="IPR008966">
    <property type="entry name" value="Adhesion_dom_sf"/>
</dbReference>
<feature type="signal peptide" evidence="5">
    <location>
        <begin position="1"/>
        <end position="27"/>
    </location>
</feature>
<keyword evidence="3" id="KW-0281">Fimbrium</keyword>
<dbReference type="InterPro" id="IPR050263">
    <property type="entry name" value="Bact_Fimbrial_Adh_Pro"/>
</dbReference>
<comment type="caution">
    <text evidence="7">The sequence shown here is derived from an EMBL/GenBank/DDBJ whole genome shotgun (WGS) entry which is preliminary data.</text>
</comment>
<evidence type="ECO:0000313" key="7">
    <source>
        <dbReference type="EMBL" id="EDT05831.1"/>
    </source>
</evidence>
<proteinExistence type="inferred from homology"/>
<protein>
    <submittedName>
        <fullName evidence="7">Fimbrial protein</fullName>
    </submittedName>
</protein>
<gene>
    <name evidence="7" type="ORF">BamIOP4010DRAFT_0568</name>
</gene>
<feature type="region of interest" description="Disordered" evidence="4">
    <location>
        <begin position="278"/>
        <end position="301"/>
    </location>
</feature>
<keyword evidence="5" id="KW-0732">Signal</keyword>
<evidence type="ECO:0000313" key="8">
    <source>
        <dbReference type="Proteomes" id="UP000005463"/>
    </source>
</evidence>
<dbReference type="InterPro" id="IPR036937">
    <property type="entry name" value="Adhesion_dom_fimbrial_sf"/>
</dbReference>
<dbReference type="InterPro" id="IPR000259">
    <property type="entry name" value="Adhesion_dom_fimbrial"/>
</dbReference>
<evidence type="ECO:0000256" key="2">
    <source>
        <dbReference type="ARBA" id="ARBA00006671"/>
    </source>
</evidence>
<sequence length="350" mass="37588">MKAFISRSIRIFAVVGVGAMFSQFSWAAGPDQAVNINVPNPLKVMQSGPVGELLGNKWSSSPWMRGALDGNNKYLAFRSVTEQKKDSGVSVPGPGGLTYEVYELNADGIGIAEGVEYRINGGEEKYMAFTGAILPYILEGYGDKVEARFYFSFVRIGEIGKDSKYMFPLLAYVSETVNSGSSGSGWGWKVNASPMFGSIVVEHPTCQIQTDNVRVDMGNGVTTQIFKKTGDKSAPVTFGVSMTCPARINKIFYKLRPAGGSTVVGNPNDGNISLSNQGGQGDASGVGVHIENGDPSTPIPLGQNLQINQYNPNKDNQHIQTNFTASYIRIDGNLKGGEADAKATYTLSYE</sequence>
<evidence type="ECO:0000256" key="4">
    <source>
        <dbReference type="SAM" id="MobiDB-lite"/>
    </source>
</evidence>
<dbReference type="PATRIC" id="fig|396596.7.peg.7347"/>
<organism evidence="7 8">
    <name type="scientific">Burkholderia ambifaria IOP40-10</name>
    <dbReference type="NCBI Taxonomy" id="396596"/>
    <lineage>
        <taxon>Bacteria</taxon>
        <taxon>Pseudomonadati</taxon>
        <taxon>Pseudomonadota</taxon>
        <taxon>Betaproteobacteria</taxon>
        <taxon>Burkholderiales</taxon>
        <taxon>Burkholderiaceae</taxon>
        <taxon>Burkholderia</taxon>
        <taxon>Burkholderia cepacia complex</taxon>
    </lineage>
</organism>
<dbReference type="Gene3D" id="2.60.40.1090">
    <property type="entry name" value="Fimbrial-type adhesion domain"/>
    <property type="match status" value="1"/>
</dbReference>
<evidence type="ECO:0000256" key="1">
    <source>
        <dbReference type="ARBA" id="ARBA00004561"/>
    </source>
</evidence>
<dbReference type="Proteomes" id="UP000005463">
    <property type="component" value="Unassembled WGS sequence"/>
</dbReference>
<accession>B1F959</accession>
<evidence type="ECO:0000259" key="6">
    <source>
        <dbReference type="Pfam" id="PF00419"/>
    </source>
</evidence>
<comment type="similarity">
    <text evidence="2">Belongs to the fimbrial protein family.</text>
</comment>
<dbReference type="RefSeq" id="WP_006749785.1">
    <property type="nucleotide sequence ID" value="NZ_ABLC01000006.1"/>
</dbReference>
<dbReference type="GO" id="GO:0009289">
    <property type="term" value="C:pilus"/>
    <property type="evidence" value="ECO:0007669"/>
    <property type="project" value="UniProtKB-SubCell"/>
</dbReference>
<evidence type="ECO:0000256" key="3">
    <source>
        <dbReference type="ARBA" id="ARBA00023263"/>
    </source>
</evidence>
<dbReference type="AlphaFoldDB" id="B1F959"/>
<comment type="subcellular location">
    <subcellularLocation>
        <location evidence="1">Fimbrium</location>
    </subcellularLocation>
</comment>
<dbReference type="Pfam" id="PF00419">
    <property type="entry name" value="Fimbrial"/>
    <property type="match status" value="1"/>
</dbReference>
<evidence type="ECO:0000256" key="5">
    <source>
        <dbReference type="SAM" id="SignalP"/>
    </source>
</evidence>
<dbReference type="SUPFAM" id="SSF49401">
    <property type="entry name" value="Bacterial adhesins"/>
    <property type="match status" value="1"/>
</dbReference>
<dbReference type="GO" id="GO:0043709">
    <property type="term" value="P:cell adhesion involved in single-species biofilm formation"/>
    <property type="evidence" value="ECO:0007669"/>
    <property type="project" value="TreeGrafter"/>
</dbReference>
<reference evidence="7 8" key="1">
    <citation type="submission" date="2008-03" db="EMBL/GenBank/DDBJ databases">
        <title>Sequencing of the draft genome and assembly of Burkholderia ambifaria IOP40-10.</title>
        <authorList>
            <consortium name="US DOE Joint Genome Institute (JGI-PGF)"/>
            <person name="Copeland A."/>
            <person name="Lucas S."/>
            <person name="Lapidus A."/>
            <person name="Glavina del Rio T."/>
            <person name="Dalin E."/>
            <person name="Tice H."/>
            <person name="Bruce D."/>
            <person name="Goodwin L."/>
            <person name="Pitluck S."/>
            <person name="Larimer F."/>
            <person name="Land M.L."/>
            <person name="Hauser L."/>
            <person name="Tiedje J."/>
            <person name="Richardson P."/>
        </authorList>
    </citation>
    <scope>NUCLEOTIDE SEQUENCE [LARGE SCALE GENOMIC DNA]</scope>
    <source>
        <strain evidence="7 8">IOP40-10</strain>
    </source>
</reference>
<dbReference type="PANTHER" id="PTHR33420">
    <property type="entry name" value="FIMBRIAL SUBUNIT ELFA-RELATED"/>
    <property type="match status" value="1"/>
</dbReference>